<feature type="region of interest" description="Disordered" evidence="1">
    <location>
        <begin position="434"/>
        <end position="483"/>
    </location>
</feature>
<evidence type="ECO:0000256" key="1">
    <source>
        <dbReference type="SAM" id="MobiDB-lite"/>
    </source>
</evidence>
<feature type="compositionally biased region" description="Polar residues" evidence="1">
    <location>
        <begin position="468"/>
        <end position="477"/>
    </location>
</feature>
<dbReference type="Pfam" id="PF05133">
    <property type="entry name" value="SPP1_portal"/>
    <property type="match status" value="1"/>
</dbReference>
<dbReference type="EMBL" id="CP109207">
    <property type="protein sequence ID" value="WUU56623.1"/>
    <property type="molecule type" value="Genomic_DNA"/>
</dbReference>
<dbReference type="InterPro" id="IPR021145">
    <property type="entry name" value="Portal_protein_SPP1_Gp6-like"/>
</dbReference>
<sequence>MIVPPSGYTAVGPPETEVDWLAFLQGKLTDGQKNRLTYSSYYEGEQQKLAFSQARYKTAFQDIFSNWRDNFCGLIIDSSTERMRVDGFRIPSEGGMSQEAREFWQRNNLDSLANTVHLDAMVQGKAYVVVWADKKGEPIVTPVSADEMAVQYKPGSMTELEAAARFFQDSWGRTWVTLWTETYVYEVPLGKTQWEQGTRKPNPLKRVPVVPFHNRSRINGEPYSDLHNVIPIQDAINKLTSDAILASEFAAWPQRWVTGLEIQEDENGNPKEPFRVAVDKLLQAEDPNAKFGQFQAADLKNYVNFINLLVQHLSSVSRTPSHYFLVNQGTAPSGEAIISAEAGLVSKVKERMLYFGEAWEQVIRLCFQIKKDKRAEEVSLETVWADPEYRTEAQHIDALLKLKQLNVPEEILWMRAGFSSAEIEMFREMRKDDAKAAKEVAELGPQAPQPGNAPGGDKKAAEMANKPPQGNSGNVSRKLNETK</sequence>
<evidence type="ECO:0000313" key="2">
    <source>
        <dbReference type="EMBL" id="WUU56623.1"/>
    </source>
</evidence>
<accession>A0ABZ1YAP5</accession>
<protein>
    <submittedName>
        <fullName evidence="2">Phage portal protein</fullName>
    </submittedName>
</protein>
<proteinExistence type="predicted"/>
<name>A0ABZ1YAP5_9ACTN</name>
<organism evidence="2">
    <name type="scientific">Streptomyces althioticus</name>
    <dbReference type="NCBI Taxonomy" id="83380"/>
    <lineage>
        <taxon>Bacteria</taxon>
        <taxon>Bacillati</taxon>
        <taxon>Actinomycetota</taxon>
        <taxon>Actinomycetes</taxon>
        <taxon>Kitasatosporales</taxon>
        <taxon>Streptomycetaceae</taxon>
        <taxon>Streptomyces</taxon>
        <taxon>Streptomyces althioticus group</taxon>
    </lineage>
</organism>
<gene>
    <name evidence="2" type="ORF">OIE82_27155</name>
</gene>
<dbReference type="RefSeq" id="WP_395759483.1">
    <property type="nucleotide sequence ID" value="NZ_CP109207.1"/>
</dbReference>
<reference evidence="2" key="1">
    <citation type="submission" date="2022-10" db="EMBL/GenBank/DDBJ databases">
        <title>The complete genomes of actinobacterial strains from the NBC collection.</title>
        <authorList>
            <person name="Joergensen T.S."/>
            <person name="Alvarez Arevalo M."/>
            <person name="Sterndorff E.B."/>
            <person name="Faurdal D."/>
            <person name="Vuksanovic O."/>
            <person name="Mourched A.-S."/>
            <person name="Charusanti P."/>
            <person name="Shaw S."/>
            <person name="Blin K."/>
            <person name="Weber T."/>
        </authorList>
    </citation>
    <scope>NUCLEOTIDE SEQUENCE [LARGE SCALE GENOMIC DNA]</scope>
    <source>
        <strain evidence="2">NBC 01686</strain>
    </source>
</reference>